<name>A0A484I667_9ARCH</name>
<protein>
    <submittedName>
        <fullName evidence="1">Uncharacterized protein</fullName>
    </submittedName>
</protein>
<accession>A0A484I667</accession>
<sequence>MSLYSKNFSKIVQARIYLAVSCKTLIKKNIVKAFETDNC</sequence>
<dbReference type="Proteomes" id="UP000294299">
    <property type="component" value="Chromosome NFRAN"/>
</dbReference>
<gene>
    <name evidence="1" type="ORF">NFRAN_0292</name>
</gene>
<reference evidence="1 2" key="1">
    <citation type="submission" date="2019-02" db="EMBL/GenBank/DDBJ databases">
        <authorList>
            <person name="Lehtovirta-Morley E L."/>
        </authorList>
    </citation>
    <scope>NUCLEOTIDE SEQUENCE [LARGE SCALE GENOMIC DNA]</scope>
    <source>
        <strain evidence="1">NFRAN1</strain>
    </source>
</reference>
<dbReference type="KEGG" id="nfn:NFRAN_0292"/>
<evidence type="ECO:0000313" key="2">
    <source>
        <dbReference type="Proteomes" id="UP000294299"/>
    </source>
</evidence>
<keyword evidence="2" id="KW-1185">Reference proteome</keyword>
<dbReference type="EMBL" id="LR216287">
    <property type="protein sequence ID" value="VFJ12613.1"/>
    <property type="molecule type" value="Genomic_DNA"/>
</dbReference>
<organism evidence="1 2">
    <name type="scientific">Candidatus Nitrosocosmicus franklandianus</name>
    <dbReference type="NCBI Taxonomy" id="1798806"/>
    <lineage>
        <taxon>Archaea</taxon>
        <taxon>Nitrososphaerota</taxon>
        <taxon>Nitrososphaeria</taxon>
        <taxon>Nitrososphaerales</taxon>
        <taxon>Nitrososphaeraceae</taxon>
        <taxon>Candidatus Nitrosocosmicus</taxon>
    </lineage>
</organism>
<proteinExistence type="predicted"/>
<dbReference type="AlphaFoldDB" id="A0A484I667"/>
<evidence type="ECO:0000313" key="1">
    <source>
        <dbReference type="EMBL" id="VFJ12613.1"/>
    </source>
</evidence>